<dbReference type="AlphaFoldDB" id="A0A0D8L598"/>
<sequence>MLLMVGYLTTPISSTGVSLSEFWAWIRYFAAISQDNDMKITKSFSDLDAHQKTILSDDFGMGVSMLYLREKLEFSLIVDGRYFLQRYAAGVGATGRKNNKRGPNKTPDFVALDVYGNWHIVECKGTQSGSDYRDRQLGNRSSGGISQKMSIIFPQGHTGQRLACGLSIGIEEKSNSTLKIVDPEPEEPTIIKLNQLEFASDAAIRGVLSKFLRITGLEASAEVIASPMGRKPYDYRPNDINTTRDRRREHERINLVDERNHKASEELRNRKLTPVLDKEFSGAERTFILPRDIYVNNRSIRKIIVKQGINEDFLNELKYQPTIDTLIQNERRDWAGLIGKSTVESDDFSSRIKFGDMFYSELILE</sequence>
<evidence type="ECO:0000313" key="2">
    <source>
        <dbReference type="Proteomes" id="UP000032582"/>
    </source>
</evidence>
<reference evidence="1 2" key="1">
    <citation type="submission" date="2015-02" db="EMBL/GenBank/DDBJ databases">
        <title>Whole genome shotgun sequencing of cultured foodborne pathogen.</title>
        <authorList>
            <person name="Timme R."/>
            <person name="Allard M.W."/>
            <person name="Strain E."/>
            <person name="Evans P.S."/>
            <person name="Brown E."/>
        </authorList>
    </citation>
    <scope>NUCLEOTIDE SEQUENCE [LARGE SCALE GENOMIC DNA]</scope>
    <source>
        <strain evidence="1 2">GCSL-TSO-24</strain>
    </source>
</reference>
<proteinExistence type="predicted"/>
<dbReference type="PATRIC" id="fig|582.24.peg.5117"/>
<organism evidence="1 2">
    <name type="scientific">Morganella morganii</name>
    <name type="common">Proteus morganii</name>
    <dbReference type="NCBI Taxonomy" id="582"/>
    <lineage>
        <taxon>Bacteria</taxon>
        <taxon>Pseudomonadati</taxon>
        <taxon>Pseudomonadota</taxon>
        <taxon>Gammaproteobacteria</taxon>
        <taxon>Enterobacterales</taxon>
        <taxon>Morganellaceae</taxon>
        <taxon>Morganella</taxon>
    </lineage>
</organism>
<name>A0A0D8L598_MORMO</name>
<evidence type="ECO:0000313" key="1">
    <source>
        <dbReference type="EMBL" id="KJF76904.1"/>
    </source>
</evidence>
<dbReference type="EMBL" id="JZSH01000228">
    <property type="protein sequence ID" value="KJF76904.1"/>
    <property type="molecule type" value="Genomic_DNA"/>
</dbReference>
<protein>
    <submittedName>
        <fullName evidence="1">Uncharacterized protein</fullName>
    </submittedName>
</protein>
<comment type="caution">
    <text evidence="1">The sequence shown here is derived from an EMBL/GenBank/DDBJ whole genome shotgun (WGS) entry which is preliminary data.</text>
</comment>
<gene>
    <name evidence="1" type="ORF">UA45_16030</name>
</gene>
<accession>A0A0D8L598</accession>
<dbReference type="Proteomes" id="UP000032582">
    <property type="component" value="Unassembled WGS sequence"/>
</dbReference>